<gene>
    <name evidence="6" type="ORF">CRV04_05585</name>
</gene>
<evidence type="ECO:0000313" key="7">
    <source>
        <dbReference type="Proteomes" id="UP000290657"/>
    </source>
</evidence>
<dbReference type="PRINTS" id="PR00344">
    <property type="entry name" value="BCTRLSENSOR"/>
</dbReference>
<keyword evidence="4" id="KW-0472">Membrane</keyword>
<keyword evidence="4" id="KW-1133">Transmembrane helix</keyword>
<dbReference type="InterPro" id="IPR004358">
    <property type="entry name" value="Sig_transdc_His_kin-like_C"/>
</dbReference>
<dbReference type="SMART" id="SM00387">
    <property type="entry name" value="HATPase_c"/>
    <property type="match status" value="1"/>
</dbReference>
<dbReference type="InterPro" id="IPR036890">
    <property type="entry name" value="HATPase_C_sf"/>
</dbReference>
<keyword evidence="4" id="KW-0812">Transmembrane</keyword>
<dbReference type="Pfam" id="PF02518">
    <property type="entry name" value="HATPase_c"/>
    <property type="match status" value="1"/>
</dbReference>
<evidence type="ECO:0000256" key="2">
    <source>
        <dbReference type="ARBA" id="ARBA00012438"/>
    </source>
</evidence>
<dbReference type="Gene3D" id="3.30.565.10">
    <property type="entry name" value="Histidine kinase-like ATPase, C-terminal domain"/>
    <property type="match status" value="1"/>
</dbReference>
<evidence type="ECO:0000256" key="3">
    <source>
        <dbReference type="ARBA" id="ARBA00022553"/>
    </source>
</evidence>
<proteinExistence type="predicted"/>
<keyword evidence="6" id="KW-0418">Kinase</keyword>
<feature type="domain" description="Histidine kinase" evidence="5">
    <location>
        <begin position="199"/>
        <end position="395"/>
    </location>
</feature>
<dbReference type="CDD" id="cd00082">
    <property type="entry name" value="HisKA"/>
    <property type="match status" value="1"/>
</dbReference>
<name>A0A4Q0XSC4_9BACT</name>
<reference evidence="6 7" key="1">
    <citation type="submission" date="2017-10" db="EMBL/GenBank/DDBJ databases">
        <title>Genomics of the genus Arcobacter.</title>
        <authorList>
            <person name="Perez-Cataluna A."/>
            <person name="Figueras M.J."/>
        </authorList>
    </citation>
    <scope>NUCLEOTIDE SEQUENCE [LARGE SCALE GENOMIC DNA]</scope>
    <source>
        <strain evidence="6 7">CECT 8987</strain>
    </source>
</reference>
<accession>A0A4Q0XSC4</accession>
<dbReference type="PANTHER" id="PTHR43547:SF2">
    <property type="entry name" value="HYBRID SIGNAL TRANSDUCTION HISTIDINE KINASE C"/>
    <property type="match status" value="1"/>
</dbReference>
<dbReference type="EC" id="2.7.13.3" evidence="2"/>
<dbReference type="InterPro" id="IPR003594">
    <property type="entry name" value="HATPase_dom"/>
</dbReference>
<comment type="caution">
    <text evidence="6">The sequence shown here is derived from an EMBL/GenBank/DDBJ whole genome shotgun (WGS) entry which is preliminary data.</text>
</comment>
<feature type="transmembrane region" description="Helical" evidence="4">
    <location>
        <begin position="26"/>
        <end position="46"/>
    </location>
</feature>
<evidence type="ECO:0000256" key="1">
    <source>
        <dbReference type="ARBA" id="ARBA00000085"/>
    </source>
</evidence>
<evidence type="ECO:0000256" key="4">
    <source>
        <dbReference type="SAM" id="Phobius"/>
    </source>
</evidence>
<dbReference type="InterPro" id="IPR005467">
    <property type="entry name" value="His_kinase_dom"/>
</dbReference>
<evidence type="ECO:0000259" key="5">
    <source>
        <dbReference type="PROSITE" id="PS50109"/>
    </source>
</evidence>
<dbReference type="AlphaFoldDB" id="A0A4Q0XSC4"/>
<dbReference type="InterPro" id="IPR003661">
    <property type="entry name" value="HisK_dim/P_dom"/>
</dbReference>
<dbReference type="SUPFAM" id="SSF47384">
    <property type="entry name" value="Homodimeric domain of signal transducing histidine kinase"/>
    <property type="match status" value="1"/>
</dbReference>
<dbReference type="InterPro" id="IPR036097">
    <property type="entry name" value="HisK_dim/P_sf"/>
</dbReference>
<dbReference type="Proteomes" id="UP000290657">
    <property type="component" value="Unassembled WGS sequence"/>
</dbReference>
<dbReference type="GO" id="GO:0000155">
    <property type="term" value="F:phosphorelay sensor kinase activity"/>
    <property type="evidence" value="ECO:0007669"/>
    <property type="project" value="InterPro"/>
</dbReference>
<keyword evidence="7" id="KW-1185">Reference proteome</keyword>
<comment type="catalytic activity">
    <reaction evidence="1">
        <text>ATP + protein L-histidine = ADP + protein N-phospho-L-histidine.</text>
        <dbReference type="EC" id="2.7.13.3"/>
    </reaction>
</comment>
<feature type="transmembrane region" description="Helical" evidence="4">
    <location>
        <begin position="160"/>
        <end position="179"/>
    </location>
</feature>
<dbReference type="PANTHER" id="PTHR43547">
    <property type="entry name" value="TWO-COMPONENT HISTIDINE KINASE"/>
    <property type="match status" value="1"/>
</dbReference>
<dbReference type="PROSITE" id="PS50109">
    <property type="entry name" value="HIS_KIN"/>
    <property type="match status" value="1"/>
</dbReference>
<keyword evidence="3" id="KW-0597">Phosphoprotein</keyword>
<protein>
    <recommendedName>
        <fullName evidence="2">histidine kinase</fullName>
        <ecNumber evidence="2">2.7.13.3</ecNumber>
    </recommendedName>
</protein>
<dbReference type="RefSeq" id="WP_128995840.1">
    <property type="nucleotide sequence ID" value="NZ_PDKN01000003.1"/>
</dbReference>
<sequence>MMVISQHSKELVIVLTQNEKRTFRSFYALFLGSTFILLGIIFFLFYQTKADFYRDITISKMQIYASKLASKIVYAHMQNTPLRKSELVVENGYKFGLYDNSGNAVLTYIGQKVILNHKFSQNGNNLILIDNSVGGHLGISYIAIEENVLFNTLSELQNKIIISYVLLYIFVVVFGFYLTKQFIKPIVQQRIKLNNFIKETTHELNTPISAIVMSINDKQPMTQKSHERILISAKRISEIYDDLTYLFLNSEKRKNIEALNLETIIKEQTDYFKLFAQKKQIDLFVQTEPFIYNIDKESFIRLFNNLLSNAIKYTPMSGKIFVTLNKGILTIKDSGNGIKKKDIDKIFQRFYRADAINGGFGIGLSIVKTVCDTYNIKIEVDSKVNEGSEFRLTLK</sequence>
<dbReference type="OrthoDB" id="9761634at2"/>
<evidence type="ECO:0000313" key="6">
    <source>
        <dbReference type="EMBL" id="RXJ57977.1"/>
    </source>
</evidence>
<dbReference type="SUPFAM" id="SSF55874">
    <property type="entry name" value="ATPase domain of HSP90 chaperone/DNA topoisomerase II/histidine kinase"/>
    <property type="match status" value="1"/>
</dbReference>
<dbReference type="EMBL" id="PDKN01000003">
    <property type="protein sequence ID" value="RXJ57977.1"/>
    <property type="molecule type" value="Genomic_DNA"/>
</dbReference>
<organism evidence="6 7">
    <name type="scientific">Candidatus Marinarcus aquaticus</name>
    <dbReference type="NCBI Taxonomy" id="2044504"/>
    <lineage>
        <taxon>Bacteria</taxon>
        <taxon>Pseudomonadati</taxon>
        <taxon>Campylobacterota</taxon>
        <taxon>Epsilonproteobacteria</taxon>
        <taxon>Campylobacterales</taxon>
        <taxon>Arcobacteraceae</taxon>
        <taxon>Candidatus Marinarcus</taxon>
    </lineage>
</organism>
<keyword evidence="6" id="KW-0808">Transferase</keyword>